<protein>
    <submittedName>
        <fullName evidence="9">Trimeric intracellular cation channel family protein</fullName>
    </submittedName>
</protein>
<evidence type="ECO:0000256" key="3">
    <source>
        <dbReference type="ARBA" id="ARBA00022475"/>
    </source>
</evidence>
<feature type="domain" description="Glycine transporter" evidence="8">
    <location>
        <begin position="10"/>
        <end position="83"/>
    </location>
</feature>
<evidence type="ECO:0000256" key="2">
    <source>
        <dbReference type="ARBA" id="ARBA00008193"/>
    </source>
</evidence>
<keyword evidence="5 7" id="KW-1133">Transmembrane helix</keyword>
<organism evidence="9 10">
    <name type="scientific">Candidatus Lachnoclostridium stercoripullorum</name>
    <dbReference type="NCBI Taxonomy" id="2838635"/>
    <lineage>
        <taxon>Bacteria</taxon>
        <taxon>Bacillati</taxon>
        <taxon>Bacillota</taxon>
        <taxon>Clostridia</taxon>
        <taxon>Lachnospirales</taxon>
        <taxon>Lachnospiraceae</taxon>
    </lineage>
</organism>
<feature type="transmembrane region" description="Helical" evidence="7">
    <location>
        <begin position="6"/>
        <end position="25"/>
    </location>
</feature>
<comment type="similarity">
    <text evidence="2">Belongs to the UPF0126 family.</text>
</comment>
<dbReference type="InterPro" id="IPR005115">
    <property type="entry name" value="Gly_transporter"/>
</dbReference>
<evidence type="ECO:0000256" key="1">
    <source>
        <dbReference type="ARBA" id="ARBA00004651"/>
    </source>
</evidence>
<evidence type="ECO:0000256" key="5">
    <source>
        <dbReference type="ARBA" id="ARBA00022989"/>
    </source>
</evidence>
<keyword evidence="6 7" id="KW-0472">Membrane</keyword>
<sequence length="224" mass="23925">MEIHWSILFALEAVGTVAFASSGAMTAIDKNLDLLGVIVLGVTTAVGGGMIRDIIIGKVPPSLFVNPIYVLMALVTVLLLFAVIRFHSYLMSGFYRQTYDKIMNLFDAVGLGAFTVVGIDTAVSAGFGDYRFLAVFLGVITGVGGGILRDIMADQTPYVLCKHVYACASIAGALLYIALMDLIPADAAMVICSAVVVLIRLLAAKYRWNLPRATGKHDKGDDET</sequence>
<dbReference type="Pfam" id="PF03458">
    <property type="entry name" value="Gly_transporter"/>
    <property type="match status" value="2"/>
</dbReference>
<gene>
    <name evidence="9" type="ORF">IAA28_01260</name>
</gene>
<keyword evidence="3" id="KW-1003">Cell membrane</keyword>
<reference evidence="9" key="2">
    <citation type="submission" date="2021-04" db="EMBL/GenBank/DDBJ databases">
        <authorList>
            <person name="Gilroy R."/>
        </authorList>
    </citation>
    <scope>NUCLEOTIDE SEQUENCE</scope>
    <source>
        <strain evidence="9">ChiGjej4B4-12881</strain>
    </source>
</reference>
<feature type="transmembrane region" description="Helical" evidence="7">
    <location>
        <begin position="185"/>
        <end position="203"/>
    </location>
</feature>
<proteinExistence type="inferred from homology"/>
<feature type="transmembrane region" description="Helical" evidence="7">
    <location>
        <begin position="32"/>
        <end position="51"/>
    </location>
</feature>
<dbReference type="PANTHER" id="PTHR30506:SF3">
    <property type="entry name" value="UPF0126 INNER MEMBRANE PROTEIN YADS-RELATED"/>
    <property type="match status" value="1"/>
</dbReference>
<keyword evidence="4 7" id="KW-0812">Transmembrane</keyword>
<feature type="transmembrane region" description="Helical" evidence="7">
    <location>
        <begin position="105"/>
        <end position="124"/>
    </location>
</feature>
<dbReference type="AlphaFoldDB" id="A0A9D2AW86"/>
<dbReference type="Proteomes" id="UP000886780">
    <property type="component" value="Unassembled WGS sequence"/>
</dbReference>
<evidence type="ECO:0000256" key="6">
    <source>
        <dbReference type="ARBA" id="ARBA00023136"/>
    </source>
</evidence>
<reference evidence="9" key="1">
    <citation type="journal article" date="2021" name="PeerJ">
        <title>Extensive microbial diversity within the chicken gut microbiome revealed by metagenomics and culture.</title>
        <authorList>
            <person name="Gilroy R."/>
            <person name="Ravi A."/>
            <person name="Getino M."/>
            <person name="Pursley I."/>
            <person name="Horton D.L."/>
            <person name="Alikhan N.F."/>
            <person name="Baker D."/>
            <person name="Gharbi K."/>
            <person name="Hall N."/>
            <person name="Watson M."/>
            <person name="Adriaenssens E.M."/>
            <person name="Foster-Nyarko E."/>
            <person name="Jarju S."/>
            <person name="Secka A."/>
            <person name="Antonio M."/>
            <person name="Oren A."/>
            <person name="Chaudhuri R.R."/>
            <person name="La Ragione R."/>
            <person name="Hildebrand F."/>
            <person name="Pallen M.J."/>
        </authorList>
    </citation>
    <scope>NUCLEOTIDE SEQUENCE</scope>
    <source>
        <strain evidence="9">ChiGjej4B4-12881</strain>
    </source>
</reference>
<evidence type="ECO:0000313" key="9">
    <source>
        <dbReference type="EMBL" id="HIX51414.1"/>
    </source>
</evidence>
<feature type="domain" description="Glycine transporter" evidence="8">
    <location>
        <begin position="105"/>
        <end position="179"/>
    </location>
</feature>
<dbReference type="GO" id="GO:0005886">
    <property type="term" value="C:plasma membrane"/>
    <property type="evidence" value="ECO:0007669"/>
    <property type="project" value="UniProtKB-SubCell"/>
</dbReference>
<evidence type="ECO:0000259" key="8">
    <source>
        <dbReference type="Pfam" id="PF03458"/>
    </source>
</evidence>
<comment type="subcellular location">
    <subcellularLocation>
        <location evidence="1">Cell membrane</location>
        <topology evidence="1">Multi-pass membrane protein</topology>
    </subcellularLocation>
</comment>
<feature type="transmembrane region" description="Helical" evidence="7">
    <location>
        <begin position="63"/>
        <end position="84"/>
    </location>
</feature>
<feature type="transmembrane region" description="Helical" evidence="7">
    <location>
        <begin position="160"/>
        <end position="179"/>
    </location>
</feature>
<comment type="caution">
    <text evidence="9">The sequence shown here is derived from an EMBL/GenBank/DDBJ whole genome shotgun (WGS) entry which is preliminary data.</text>
</comment>
<evidence type="ECO:0000256" key="7">
    <source>
        <dbReference type="SAM" id="Phobius"/>
    </source>
</evidence>
<evidence type="ECO:0000313" key="10">
    <source>
        <dbReference type="Proteomes" id="UP000886780"/>
    </source>
</evidence>
<feature type="transmembrane region" description="Helical" evidence="7">
    <location>
        <begin position="130"/>
        <end position="148"/>
    </location>
</feature>
<name>A0A9D2AW86_9FIRM</name>
<accession>A0A9D2AW86</accession>
<dbReference type="EMBL" id="DXEU01000023">
    <property type="protein sequence ID" value="HIX51414.1"/>
    <property type="molecule type" value="Genomic_DNA"/>
</dbReference>
<dbReference type="PANTHER" id="PTHR30506">
    <property type="entry name" value="INNER MEMBRANE PROTEIN"/>
    <property type="match status" value="1"/>
</dbReference>
<evidence type="ECO:0000256" key="4">
    <source>
        <dbReference type="ARBA" id="ARBA00022692"/>
    </source>
</evidence>